<dbReference type="EMBL" id="BAABIS010000001">
    <property type="protein sequence ID" value="GAA4838364.1"/>
    <property type="molecule type" value="Genomic_DNA"/>
</dbReference>
<proteinExistence type="predicted"/>
<evidence type="ECO:0000313" key="2">
    <source>
        <dbReference type="Proteomes" id="UP001501752"/>
    </source>
</evidence>
<name>A0ABP9DG06_9ACTN</name>
<protein>
    <submittedName>
        <fullName evidence="1">Uncharacterized protein</fullName>
    </submittedName>
</protein>
<dbReference type="RefSeq" id="WP_345695700.1">
    <property type="nucleotide sequence ID" value="NZ_BAABIS010000001.1"/>
</dbReference>
<keyword evidence="2" id="KW-1185">Reference proteome</keyword>
<evidence type="ECO:0000313" key="1">
    <source>
        <dbReference type="EMBL" id="GAA4838364.1"/>
    </source>
</evidence>
<sequence>MDRKLFVRWTPATVNNDGLIFGRPETDASRAWISFSPREREFRGHAARQPIIASWACGPDPRLTRYGEASPGLLPMRTGGNT</sequence>
<comment type="caution">
    <text evidence="1">The sequence shown here is derived from an EMBL/GenBank/DDBJ whole genome shotgun (WGS) entry which is preliminary data.</text>
</comment>
<gene>
    <name evidence="1" type="ORF">GCM10023235_11970</name>
</gene>
<dbReference type="Proteomes" id="UP001501752">
    <property type="component" value="Unassembled WGS sequence"/>
</dbReference>
<accession>A0ABP9DG06</accession>
<organism evidence="1 2">
    <name type="scientific">Kitasatospora terrestris</name>
    <dbReference type="NCBI Taxonomy" id="258051"/>
    <lineage>
        <taxon>Bacteria</taxon>
        <taxon>Bacillati</taxon>
        <taxon>Actinomycetota</taxon>
        <taxon>Actinomycetes</taxon>
        <taxon>Kitasatosporales</taxon>
        <taxon>Streptomycetaceae</taxon>
        <taxon>Kitasatospora</taxon>
    </lineage>
</organism>
<reference evidence="2" key="1">
    <citation type="journal article" date="2019" name="Int. J. Syst. Evol. Microbiol.">
        <title>The Global Catalogue of Microorganisms (GCM) 10K type strain sequencing project: providing services to taxonomists for standard genome sequencing and annotation.</title>
        <authorList>
            <consortium name="The Broad Institute Genomics Platform"/>
            <consortium name="The Broad Institute Genome Sequencing Center for Infectious Disease"/>
            <person name="Wu L."/>
            <person name="Ma J."/>
        </authorList>
    </citation>
    <scope>NUCLEOTIDE SEQUENCE [LARGE SCALE GENOMIC DNA]</scope>
    <source>
        <strain evidence="2">JCM 13006</strain>
    </source>
</reference>